<comment type="subcellular location">
    <subcellularLocation>
        <location evidence="1">Nucleus</location>
    </subcellularLocation>
</comment>
<evidence type="ECO:0000256" key="3">
    <source>
        <dbReference type="ARBA" id="ARBA00022553"/>
    </source>
</evidence>
<evidence type="ECO:0000256" key="12">
    <source>
        <dbReference type="SAM" id="MobiDB-lite"/>
    </source>
</evidence>
<keyword evidence="5" id="KW-0238">DNA-binding</keyword>
<dbReference type="PANTHER" id="PTHR19290">
    <property type="entry name" value="BASIC HELIX-LOOP-HELIX PROTEIN NEUROGENIN-RELATED"/>
    <property type="match status" value="1"/>
</dbReference>
<dbReference type="Proteomes" id="UP001187343">
    <property type="component" value="Unassembled WGS sequence"/>
</dbReference>
<keyword evidence="3" id="KW-0597">Phosphoprotein</keyword>
<dbReference type="PANTHER" id="PTHR19290:SF160">
    <property type="entry name" value="CLASS A BASIC HELIX-LOOP-HELIX PROTEIN 15"/>
    <property type="match status" value="1"/>
</dbReference>
<name>A0AA88TE79_9TELE</name>
<gene>
    <name evidence="14" type="ORF">Q8A67_020685</name>
</gene>
<evidence type="ECO:0000313" key="15">
    <source>
        <dbReference type="Proteomes" id="UP001187343"/>
    </source>
</evidence>
<dbReference type="SMART" id="SM00353">
    <property type="entry name" value="HLH"/>
    <property type="match status" value="1"/>
</dbReference>
<evidence type="ECO:0000256" key="6">
    <source>
        <dbReference type="ARBA" id="ARBA00023163"/>
    </source>
</evidence>
<dbReference type="PROSITE" id="PS50888">
    <property type="entry name" value="BHLH"/>
    <property type="match status" value="1"/>
</dbReference>
<evidence type="ECO:0000256" key="10">
    <source>
        <dbReference type="ARBA" id="ARBA00076138"/>
    </source>
</evidence>
<organism evidence="14 15">
    <name type="scientific">Cirrhinus molitorella</name>
    <name type="common">mud carp</name>
    <dbReference type="NCBI Taxonomy" id="172907"/>
    <lineage>
        <taxon>Eukaryota</taxon>
        <taxon>Metazoa</taxon>
        <taxon>Chordata</taxon>
        <taxon>Craniata</taxon>
        <taxon>Vertebrata</taxon>
        <taxon>Euteleostomi</taxon>
        <taxon>Actinopterygii</taxon>
        <taxon>Neopterygii</taxon>
        <taxon>Teleostei</taxon>
        <taxon>Ostariophysi</taxon>
        <taxon>Cypriniformes</taxon>
        <taxon>Cyprinidae</taxon>
        <taxon>Labeoninae</taxon>
        <taxon>Labeonini</taxon>
        <taxon>Cirrhinus</taxon>
    </lineage>
</organism>
<evidence type="ECO:0000256" key="1">
    <source>
        <dbReference type="ARBA" id="ARBA00004123"/>
    </source>
</evidence>
<proteinExistence type="predicted"/>
<comment type="subunit">
    <text evidence="8">Forms homodimers or heterodimers with TCF3 gene products E12 and E47. These dimers bind to the E-box site, however, heterodimer with MYOD1 does not bind target DNA.</text>
</comment>
<sequence>MSSRGRTYFTSFQPHAVHGRVYLSYMHDKSTKQCKVSLEGVEKAGWRLSEDVDTHLLNTKVLSQQDDNRASRQRFIALTTSLVEIYFEGLHQGVGESSMKSKGKGSKRGRQSWAEQDDPDFTLETEPGSSEQEGSEASMRLGGTWRTLRSERHGGSRVGTRRRRQHGSAKERNVRRLESNERERQRMHKLNNAFQALREAIPHVKTDKKLSKIETLTLAKNYIKALTTIILGMSNACLPHAESNMETNASRILQCYQQHLQEEGEEDLSNYLSHIHSFSQGS</sequence>
<dbReference type="Gene3D" id="4.10.280.10">
    <property type="entry name" value="Helix-loop-helix DNA-binding domain"/>
    <property type="match status" value="1"/>
</dbReference>
<dbReference type="InterPro" id="IPR011598">
    <property type="entry name" value="bHLH_dom"/>
</dbReference>
<evidence type="ECO:0000256" key="8">
    <source>
        <dbReference type="ARBA" id="ARBA00064489"/>
    </source>
</evidence>
<keyword evidence="2" id="KW-0678">Repressor</keyword>
<dbReference type="Pfam" id="PF00010">
    <property type="entry name" value="HLH"/>
    <property type="match status" value="1"/>
</dbReference>
<keyword evidence="7" id="KW-0539">Nucleus</keyword>
<comment type="caution">
    <text evidence="14">The sequence shown here is derived from an EMBL/GenBank/DDBJ whole genome shotgun (WGS) entry which is preliminary data.</text>
</comment>
<evidence type="ECO:0000256" key="4">
    <source>
        <dbReference type="ARBA" id="ARBA00023015"/>
    </source>
</evidence>
<dbReference type="GO" id="GO:0007423">
    <property type="term" value="P:sensory organ development"/>
    <property type="evidence" value="ECO:0007669"/>
    <property type="project" value="TreeGrafter"/>
</dbReference>
<dbReference type="AlphaFoldDB" id="A0AA88TE79"/>
<evidence type="ECO:0000313" key="14">
    <source>
        <dbReference type="EMBL" id="KAK2876589.1"/>
    </source>
</evidence>
<dbReference type="InterPro" id="IPR050359">
    <property type="entry name" value="bHLH_transcription_factors"/>
</dbReference>
<dbReference type="EMBL" id="JAUYZG010000020">
    <property type="protein sequence ID" value="KAK2876589.1"/>
    <property type="molecule type" value="Genomic_DNA"/>
</dbReference>
<dbReference type="GO" id="GO:0005634">
    <property type="term" value="C:nucleus"/>
    <property type="evidence" value="ECO:0007669"/>
    <property type="project" value="UniProtKB-SubCell"/>
</dbReference>
<dbReference type="GO" id="GO:0045944">
    <property type="term" value="P:positive regulation of transcription by RNA polymerase II"/>
    <property type="evidence" value="ECO:0007669"/>
    <property type="project" value="TreeGrafter"/>
</dbReference>
<dbReference type="FunFam" id="4.10.280.10:FF:000065">
    <property type="entry name" value="class A basic helix-loop-helix protein 15"/>
    <property type="match status" value="1"/>
</dbReference>
<dbReference type="GO" id="GO:0046983">
    <property type="term" value="F:protein dimerization activity"/>
    <property type="evidence" value="ECO:0007669"/>
    <property type="project" value="InterPro"/>
</dbReference>
<protein>
    <recommendedName>
        <fullName evidence="9">Class A basic helix-loop-helix protein 15</fullName>
    </recommendedName>
    <alternativeName>
        <fullName evidence="11">Class B basic helix-loop-helix protein 8</fullName>
    </alternativeName>
    <alternativeName>
        <fullName evidence="10">Muscle, intestine and stomach expression 1</fullName>
    </alternativeName>
</protein>
<evidence type="ECO:0000256" key="2">
    <source>
        <dbReference type="ARBA" id="ARBA00022491"/>
    </source>
</evidence>
<dbReference type="GO" id="GO:0000981">
    <property type="term" value="F:DNA-binding transcription factor activity, RNA polymerase II-specific"/>
    <property type="evidence" value="ECO:0007669"/>
    <property type="project" value="TreeGrafter"/>
</dbReference>
<keyword evidence="4" id="KW-0805">Transcription regulation</keyword>
<evidence type="ECO:0000259" key="13">
    <source>
        <dbReference type="PROSITE" id="PS50888"/>
    </source>
</evidence>
<feature type="domain" description="BHLH" evidence="13">
    <location>
        <begin position="174"/>
        <end position="226"/>
    </location>
</feature>
<keyword evidence="15" id="KW-1185">Reference proteome</keyword>
<dbReference type="SUPFAM" id="SSF47459">
    <property type="entry name" value="HLH, helix-loop-helix DNA-binding domain"/>
    <property type="match status" value="1"/>
</dbReference>
<evidence type="ECO:0000256" key="5">
    <source>
        <dbReference type="ARBA" id="ARBA00023125"/>
    </source>
</evidence>
<accession>A0AA88TE79</accession>
<dbReference type="CDD" id="cd19711">
    <property type="entry name" value="bHLH_TS_MIST1"/>
    <property type="match status" value="1"/>
</dbReference>
<keyword evidence="6" id="KW-0804">Transcription</keyword>
<evidence type="ECO:0000256" key="9">
    <source>
        <dbReference type="ARBA" id="ARBA00067368"/>
    </source>
</evidence>
<evidence type="ECO:0000256" key="11">
    <source>
        <dbReference type="ARBA" id="ARBA00077672"/>
    </source>
</evidence>
<dbReference type="GO" id="GO:0070888">
    <property type="term" value="F:E-box binding"/>
    <property type="evidence" value="ECO:0007669"/>
    <property type="project" value="TreeGrafter"/>
</dbReference>
<dbReference type="InterPro" id="IPR036638">
    <property type="entry name" value="HLH_DNA-bd_sf"/>
</dbReference>
<feature type="region of interest" description="Disordered" evidence="12">
    <location>
        <begin position="95"/>
        <end position="182"/>
    </location>
</feature>
<evidence type="ECO:0000256" key="7">
    <source>
        <dbReference type="ARBA" id="ARBA00023242"/>
    </source>
</evidence>
<dbReference type="GO" id="GO:0061564">
    <property type="term" value="P:axon development"/>
    <property type="evidence" value="ECO:0007669"/>
    <property type="project" value="TreeGrafter"/>
</dbReference>
<reference evidence="14" key="1">
    <citation type="submission" date="2023-08" db="EMBL/GenBank/DDBJ databases">
        <title>Chromosome-level Genome Assembly of mud carp (Cirrhinus molitorella).</title>
        <authorList>
            <person name="Liu H."/>
        </authorList>
    </citation>
    <scope>NUCLEOTIDE SEQUENCE</scope>
    <source>
        <strain evidence="14">Prfri</strain>
        <tissue evidence="14">Muscle</tissue>
    </source>
</reference>
<feature type="compositionally biased region" description="Basic and acidic residues" evidence="12">
    <location>
        <begin position="168"/>
        <end position="182"/>
    </location>
</feature>
<feature type="compositionally biased region" description="Basic residues" evidence="12">
    <location>
        <begin position="101"/>
        <end position="110"/>
    </location>
</feature>